<dbReference type="SUPFAM" id="SSF46785">
    <property type="entry name" value="Winged helix' DNA-binding domain"/>
    <property type="match status" value="1"/>
</dbReference>
<protein>
    <submittedName>
        <fullName evidence="2">Transcriptional regulator</fullName>
    </submittedName>
</protein>
<dbReference type="GO" id="GO:0003700">
    <property type="term" value="F:DNA-binding transcription factor activity"/>
    <property type="evidence" value="ECO:0007669"/>
    <property type="project" value="InterPro"/>
</dbReference>
<evidence type="ECO:0000313" key="2">
    <source>
        <dbReference type="EMBL" id="BBD72480.1"/>
    </source>
</evidence>
<sequence>MRLLNSNRVLMELIVTDPEGIYRTSYALASMTRINIVKMVSLRPMSVTEISEALRLTKGNVSNQIASLEEAGLLQASFENGVKGVRKLLKNRYEKIVLVLTE</sequence>
<keyword evidence="4" id="KW-1185">Reference proteome</keyword>
<reference evidence="2" key="3">
    <citation type="journal article" date="2019" name="BMC Res. Notes">
        <title>Complete genome sequence of the Sulfodiicoccus acidiphilus strain HS-1T, the first crenarchaeon that lacks polB3, isolated from an acidic hot spring in Ohwaku-dani, Hakone, Japan.</title>
        <authorList>
            <person name="Sakai H.D."/>
            <person name="Kurosawa N."/>
        </authorList>
    </citation>
    <scope>NUCLEOTIDE SEQUENCE</scope>
    <source>
        <strain evidence="2">HS-1</strain>
    </source>
</reference>
<dbReference type="Proteomes" id="UP000616143">
    <property type="component" value="Unassembled WGS sequence"/>
</dbReference>
<name>A0A348B2S8_9CREN</name>
<dbReference type="Proteomes" id="UP000276741">
    <property type="component" value="Chromosome"/>
</dbReference>
<accession>A0A348B2S8</accession>
<dbReference type="EMBL" id="BMQS01000011">
    <property type="protein sequence ID" value="GGT96826.1"/>
    <property type="molecule type" value="Genomic_DNA"/>
</dbReference>
<gene>
    <name evidence="3" type="ORF">GCM10007116_12900</name>
    <name evidence="2" type="ORF">HS1genome_0869</name>
</gene>
<dbReference type="Gene3D" id="1.10.10.10">
    <property type="entry name" value="Winged helix-like DNA-binding domain superfamily/Winged helix DNA-binding domain"/>
    <property type="match status" value="1"/>
</dbReference>
<dbReference type="InterPro" id="IPR036388">
    <property type="entry name" value="WH-like_DNA-bd_sf"/>
</dbReference>
<dbReference type="KEGG" id="sacd:HS1genome_0869"/>
<reference evidence="3" key="1">
    <citation type="journal article" date="2014" name="Int. J. Syst. Evol. Microbiol.">
        <title>Complete genome sequence of Corynebacterium casei LMG S-19264T (=DSM 44701T), isolated from a smear-ripened cheese.</title>
        <authorList>
            <consortium name="US DOE Joint Genome Institute (JGI-PGF)"/>
            <person name="Walter F."/>
            <person name="Albersmeier A."/>
            <person name="Kalinowski J."/>
            <person name="Ruckert C."/>
        </authorList>
    </citation>
    <scope>NUCLEOTIDE SEQUENCE</scope>
    <source>
        <strain evidence="3">JCM 31740</strain>
    </source>
</reference>
<feature type="domain" description="HTH arsR-type" evidence="1">
    <location>
        <begin position="23"/>
        <end position="101"/>
    </location>
</feature>
<evidence type="ECO:0000313" key="3">
    <source>
        <dbReference type="EMBL" id="GGT96826.1"/>
    </source>
</evidence>
<dbReference type="InterPro" id="IPR001845">
    <property type="entry name" value="HTH_ArsR_DNA-bd_dom"/>
</dbReference>
<dbReference type="Pfam" id="PF01022">
    <property type="entry name" value="HTH_5"/>
    <property type="match status" value="1"/>
</dbReference>
<dbReference type="InterPro" id="IPR011991">
    <property type="entry name" value="ArsR-like_HTH"/>
</dbReference>
<dbReference type="RefSeq" id="WP_373286777.1">
    <property type="nucleotide sequence ID" value="NZ_AP018553.1"/>
</dbReference>
<proteinExistence type="predicted"/>
<evidence type="ECO:0000313" key="4">
    <source>
        <dbReference type="Proteomes" id="UP000276741"/>
    </source>
</evidence>
<evidence type="ECO:0000259" key="1">
    <source>
        <dbReference type="SMART" id="SM00418"/>
    </source>
</evidence>
<organism evidence="2 4">
    <name type="scientific">Sulfodiicoccus acidiphilus</name>
    <dbReference type="NCBI Taxonomy" id="1670455"/>
    <lineage>
        <taxon>Archaea</taxon>
        <taxon>Thermoproteota</taxon>
        <taxon>Thermoprotei</taxon>
        <taxon>Sulfolobales</taxon>
        <taxon>Sulfolobaceae</taxon>
        <taxon>Sulfodiicoccus</taxon>
    </lineage>
</organism>
<dbReference type="AlphaFoldDB" id="A0A348B2S8"/>
<dbReference type="InterPro" id="IPR036390">
    <property type="entry name" value="WH_DNA-bd_sf"/>
</dbReference>
<dbReference type="CDD" id="cd00090">
    <property type="entry name" value="HTH_ARSR"/>
    <property type="match status" value="1"/>
</dbReference>
<dbReference type="SMART" id="SM00418">
    <property type="entry name" value="HTH_ARSR"/>
    <property type="match status" value="1"/>
</dbReference>
<dbReference type="GeneID" id="38666374"/>
<reference evidence="4" key="2">
    <citation type="submission" date="2018-04" db="EMBL/GenBank/DDBJ databases">
        <title>Complete genome sequence of Sulfodiicoccus acidiphilus strain HS-1.</title>
        <authorList>
            <person name="Sakai H.D."/>
            <person name="Kurosawa N."/>
        </authorList>
    </citation>
    <scope>NUCLEOTIDE SEQUENCE [LARGE SCALE GENOMIC DNA]</scope>
    <source>
        <strain evidence="4">HS-1</strain>
    </source>
</reference>
<dbReference type="EMBL" id="AP018553">
    <property type="protein sequence ID" value="BBD72480.1"/>
    <property type="molecule type" value="Genomic_DNA"/>
</dbReference>
<reference evidence="3" key="4">
    <citation type="submission" date="2020-09" db="EMBL/GenBank/DDBJ databases">
        <authorList>
            <person name="Sun Q."/>
            <person name="Ohkuma M."/>
        </authorList>
    </citation>
    <scope>NUCLEOTIDE SEQUENCE</scope>
    <source>
        <strain evidence="3">JCM 31740</strain>
    </source>
</reference>